<gene>
    <name evidence="2" type="ORF">QWJ41_21250</name>
</gene>
<evidence type="ECO:0000313" key="3">
    <source>
        <dbReference type="Proteomes" id="UP001168363"/>
    </source>
</evidence>
<dbReference type="InterPro" id="IPR005135">
    <property type="entry name" value="Endo/exonuclease/phosphatase"/>
</dbReference>
<organism evidence="2 3">
    <name type="scientific">Nocardioides cremeus</name>
    <dbReference type="NCBI Taxonomy" id="3058044"/>
    <lineage>
        <taxon>Bacteria</taxon>
        <taxon>Bacillati</taxon>
        <taxon>Actinomycetota</taxon>
        <taxon>Actinomycetes</taxon>
        <taxon>Propionibacteriales</taxon>
        <taxon>Nocardioidaceae</taxon>
        <taxon>Nocardioides</taxon>
    </lineage>
</organism>
<dbReference type="Pfam" id="PF19580">
    <property type="entry name" value="Exo_endo_phos_3"/>
    <property type="match status" value="1"/>
</dbReference>
<protein>
    <recommendedName>
        <fullName evidence="1">Endonuclease/exonuclease/phosphatase domain-containing protein</fullName>
    </recommendedName>
</protein>
<evidence type="ECO:0000313" key="2">
    <source>
        <dbReference type="EMBL" id="MDO3398251.1"/>
    </source>
</evidence>
<feature type="domain" description="Endonuclease/exonuclease/phosphatase" evidence="1">
    <location>
        <begin position="30"/>
        <end position="91"/>
    </location>
</feature>
<name>A0ABT8U0D6_9ACTN</name>
<sequence>GIMKLFPEILLGFAACLTASVCEAQQTLRVMEYNVENLFDCRHDSLKNDSEYLPHSVRGWSWKRYHEKLNRIAKVILAASREQVPDLVGLC</sequence>
<reference evidence="2" key="1">
    <citation type="submission" date="2023-06" db="EMBL/GenBank/DDBJ databases">
        <title>Genome sequence of Nocardioides sp. SOB44.</title>
        <authorList>
            <person name="Zhang G."/>
        </authorList>
    </citation>
    <scope>NUCLEOTIDE SEQUENCE</scope>
    <source>
        <strain evidence="2">SOB44</strain>
    </source>
</reference>
<evidence type="ECO:0000259" key="1">
    <source>
        <dbReference type="Pfam" id="PF19580"/>
    </source>
</evidence>
<dbReference type="Proteomes" id="UP001168363">
    <property type="component" value="Unassembled WGS sequence"/>
</dbReference>
<feature type="non-terminal residue" evidence="2">
    <location>
        <position position="91"/>
    </location>
</feature>
<accession>A0ABT8U0D6</accession>
<dbReference type="EMBL" id="JAULSC010000317">
    <property type="protein sequence ID" value="MDO3398251.1"/>
    <property type="molecule type" value="Genomic_DNA"/>
</dbReference>
<keyword evidence="3" id="KW-1185">Reference proteome</keyword>
<proteinExistence type="predicted"/>
<comment type="caution">
    <text evidence="2">The sequence shown here is derived from an EMBL/GenBank/DDBJ whole genome shotgun (WGS) entry which is preliminary data.</text>
</comment>
<feature type="non-terminal residue" evidence="2">
    <location>
        <position position="1"/>
    </location>
</feature>